<sequence length="322" mass="37990">MPCEKGAGKYKFCLSSNYYEVLLKYAKDHQIEEQDKKCDNLSTIMEFSEVTHAKNICLEFKALYNSFSGYPTGGSDNNDPFSNYDCDFLNYWLNDKLREKVNNGSIKVKEFYEEIKNRDEQFFSKNKELGDYMRIIDPNILENMKILYELFHYKQKILDIMIKEDYSDNGEKLCPEYLEKCYENYIKGMNKCLNGYDDFYMALKFFERDYKYLIEKEKDESGYCTISENIRLPENDIVIEAKQRRIMTTKIMSAPLILLCVIPLLYKYTPLGPFLRTKINMIKNSWMNSDEYESELSSLPTDIEDNTSDNGEYSIGYYSGTN</sequence>
<keyword evidence="1" id="KW-1133">Transmembrane helix</keyword>
<evidence type="ECO:0000313" key="3">
    <source>
        <dbReference type="Proteomes" id="UP000078560"/>
    </source>
</evidence>
<keyword evidence="1" id="KW-0812">Transmembrane</keyword>
<feature type="transmembrane region" description="Helical" evidence="1">
    <location>
        <begin position="251"/>
        <end position="268"/>
    </location>
</feature>
<organism evidence="2 3">
    <name type="scientific">Plasmodium ovale curtisi</name>
    <dbReference type="NCBI Taxonomy" id="864141"/>
    <lineage>
        <taxon>Eukaryota</taxon>
        <taxon>Sar</taxon>
        <taxon>Alveolata</taxon>
        <taxon>Apicomplexa</taxon>
        <taxon>Aconoidasida</taxon>
        <taxon>Haemosporida</taxon>
        <taxon>Plasmodiidae</taxon>
        <taxon>Plasmodium</taxon>
        <taxon>Plasmodium (Plasmodium)</taxon>
    </lineage>
</organism>
<name>A0A1A8WG39_PLAOA</name>
<protein>
    <submittedName>
        <fullName evidence="2">PIR Superfamily Protein</fullName>
    </submittedName>
</protein>
<evidence type="ECO:0000313" key="2">
    <source>
        <dbReference type="EMBL" id="SBS91039.1"/>
    </source>
</evidence>
<dbReference type="AlphaFoldDB" id="A0A1A8WG39"/>
<accession>A0A1A8WG39</accession>
<evidence type="ECO:0000256" key="1">
    <source>
        <dbReference type="SAM" id="Phobius"/>
    </source>
</evidence>
<keyword evidence="1" id="KW-0472">Membrane</keyword>
<proteinExistence type="predicted"/>
<dbReference type="Proteomes" id="UP000078560">
    <property type="component" value="Unassembled WGS sequence"/>
</dbReference>
<reference evidence="3" key="1">
    <citation type="submission" date="2016-05" db="EMBL/GenBank/DDBJ databases">
        <authorList>
            <person name="Naeem Raeece"/>
        </authorList>
    </citation>
    <scope>NUCLEOTIDE SEQUENCE [LARGE SCALE GENOMIC DNA]</scope>
</reference>
<dbReference type="EMBL" id="FLQU01001023">
    <property type="protein sequence ID" value="SBS91039.1"/>
    <property type="molecule type" value="Genomic_DNA"/>
</dbReference>
<gene>
    <name evidence="2" type="ORF">POVCU2_0065040</name>
</gene>